<dbReference type="PANTHER" id="PTHR30126:SF84">
    <property type="entry name" value="HTH-TYPE TRANSCRIPTIONAL REGULATOR PTXR"/>
    <property type="match status" value="1"/>
</dbReference>
<keyword evidence="3" id="KW-0804">Transcription</keyword>
<protein>
    <submittedName>
        <fullName evidence="5">LysR family transcriptional regulator</fullName>
    </submittedName>
</protein>
<comment type="caution">
    <text evidence="5">The sequence shown here is derived from an EMBL/GenBank/DDBJ whole genome shotgun (WGS) entry which is preliminary data.</text>
</comment>
<dbReference type="Proteomes" id="UP000297972">
    <property type="component" value="Unassembled WGS sequence"/>
</dbReference>
<dbReference type="Gene3D" id="1.10.10.10">
    <property type="entry name" value="Winged helix-like DNA-binding domain superfamily/Winged helix DNA-binding domain"/>
    <property type="match status" value="1"/>
</dbReference>
<accession>A0A4Z1C854</accession>
<dbReference type="GO" id="GO:0000976">
    <property type="term" value="F:transcription cis-regulatory region binding"/>
    <property type="evidence" value="ECO:0007669"/>
    <property type="project" value="TreeGrafter"/>
</dbReference>
<dbReference type="OrthoDB" id="9815174at2"/>
<comment type="similarity">
    <text evidence="1">Belongs to the LysR transcriptional regulatory family.</text>
</comment>
<evidence type="ECO:0000256" key="2">
    <source>
        <dbReference type="ARBA" id="ARBA00023015"/>
    </source>
</evidence>
<dbReference type="EMBL" id="SRPG01000235">
    <property type="protein sequence ID" value="TGN50070.1"/>
    <property type="molecule type" value="Genomic_DNA"/>
</dbReference>
<keyword evidence="6" id="KW-1185">Reference proteome</keyword>
<dbReference type="Pfam" id="PF00126">
    <property type="entry name" value="HTH_1"/>
    <property type="match status" value="1"/>
</dbReference>
<sequence>MAWSITDIETFLAVLDAGSISGAAARADLSKSVVSKRISDFEATLGVALFTRHAGRIAPTDSALSLAERLRPALAELVAATESAAAP</sequence>
<evidence type="ECO:0000256" key="1">
    <source>
        <dbReference type="ARBA" id="ARBA00009437"/>
    </source>
</evidence>
<dbReference type="InterPro" id="IPR036388">
    <property type="entry name" value="WH-like_DNA-bd_sf"/>
</dbReference>
<evidence type="ECO:0000313" key="5">
    <source>
        <dbReference type="EMBL" id="TGN50070.1"/>
    </source>
</evidence>
<organism evidence="5 6">
    <name type="scientific">Paracoccus liaowanqingii</name>
    <dbReference type="NCBI Taxonomy" id="2560053"/>
    <lineage>
        <taxon>Bacteria</taxon>
        <taxon>Pseudomonadati</taxon>
        <taxon>Pseudomonadota</taxon>
        <taxon>Alphaproteobacteria</taxon>
        <taxon>Rhodobacterales</taxon>
        <taxon>Paracoccaceae</taxon>
        <taxon>Paracoccus</taxon>
    </lineage>
</organism>
<dbReference type="SUPFAM" id="SSF46785">
    <property type="entry name" value="Winged helix' DNA-binding domain"/>
    <property type="match status" value="1"/>
</dbReference>
<evidence type="ECO:0000256" key="3">
    <source>
        <dbReference type="ARBA" id="ARBA00023163"/>
    </source>
</evidence>
<feature type="domain" description="HTH lysR-type" evidence="4">
    <location>
        <begin position="3"/>
        <end position="60"/>
    </location>
</feature>
<dbReference type="RefSeq" id="WP_135818730.1">
    <property type="nucleotide sequence ID" value="NZ_SRPG01000235.1"/>
</dbReference>
<name>A0A4Z1C854_9RHOB</name>
<evidence type="ECO:0000259" key="4">
    <source>
        <dbReference type="PROSITE" id="PS50931"/>
    </source>
</evidence>
<dbReference type="PROSITE" id="PS50931">
    <property type="entry name" value="HTH_LYSR"/>
    <property type="match status" value="1"/>
</dbReference>
<proteinExistence type="inferred from homology"/>
<feature type="non-terminal residue" evidence="5">
    <location>
        <position position="87"/>
    </location>
</feature>
<dbReference type="AlphaFoldDB" id="A0A4Z1C854"/>
<evidence type="ECO:0000313" key="6">
    <source>
        <dbReference type="Proteomes" id="UP000297972"/>
    </source>
</evidence>
<reference evidence="5 6" key="1">
    <citation type="submission" date="2019-03" db="EMBL/GenBank/DDBJ databases">
        <authorList>
            <person name="Li J."/>
        </authorList>
    </citation>
    <scope>NUCLEOTIDE SEQUENCE [LARGE SCALE GENOMIC DNA]</scope>
    <source>
        <strain evidence="5 6">3058</strain>
    </source>
</reference>
<dbReference type="InterPro" id="IPR000847">
    <property type="entry name" value="LysR_HTH_N"/>
</dbReference>
<dbReference type="InterPro" id="IPR036390">
    <property type="entry name" value="WH_DNA-bd_sf"/>
</dbReference>
<dbReference type="PANTHER" id="PTHR30126">
    <property type="entry name" value="HTH-TYPE TRANSCRIPTIONAL REGULATOR"/>
    <property type="match status" value="1"/>
</dbReference>
<keyword evidence="2" id="KW-0805">Transcription regulation</keyword>
<dbReference type="GO" id="GO:0003700">
    <property type="term" value="F:DNA-binding transcription factor activity"/>
    <property type="evidence" value="ECO:0007669"/>
    <property type="project" value="InterPro"/>
</dbReference>
<gene>
    <name evidence="5" type="ORF">E4L95_17710</name>
</gene>